<dbReference type="Gene3D" id="3.40.50.720">
    <property type="entry name" value="NAD(P)-binding Rossmann-like Domain"/>
    <property type="match status" value="1"/>
</dbReference>
<dbReference type="GO" id="GO:0004029">
    <property type="term" value="F:aldehyde dehydrogenase (NAD+) activity"/>
    <property type="evidence" value="ECO:0007669"/>
    <property type="project" value="TreeGrafter"/>
</dbReference>
<protein>
    <submittedName>
        <fullName evidence="2">NAD-dependent epimerase/dehydratase family protein</fullName>
    </submittedName>
</protein>
<evidence type="ECO:0000313" key="2">
    <source>
        <dbReference type="EMBL" id="RDU42404.1"/>
    </source>
</evidence>
<dbReference type="InterPro" id="IPR001509">
    <property type="entry name" value="Epimerase_deHydtase"/>
</dbReference>
<dbReference type="InterPro" id="IPR051783">
    <property type="entry name" value="NAD(P)-dependent_oxidoreduct"/>
</dbReference>
<reference evidence="2 3" key="1">
    <citation type="submission" date="2018-08" db="EMBL/GenBank/DDBJ databases">
        <title>Genome sequence of Marinobacter flavimaris KCTC 12185.</title>
        <authorList>
            <person name="Chun J."/>
            <person name="Kim B.-Y."/>
            <person name="Choi S.-B."/>
            <person name="Kwak M.-J."/>
        </authorList>
    </citation>
    <scope>NUCLEOTIDE SEQUENCE [LARGE SCALE GENOMIC DNA]</scope>
    <source>
        <strain evidence="2 3">KCTC 12185</strain>
    </source>
</reference>
<sequence length="319" mass="34279">MAGGKKILVTGASGFIGKELCKVLVERGFLVTALVRSEKRLPCAGIDCLVQDLDRQFDVDILAGDFDAVIHLAGKAHGRGGAGDQTPETFERSNVEPTRHLAECAASGGIQRFIYLSSIGVHGDSTSGSPITEQSGERPHADYARSKLRGEIALRESLCGSSTAFCIIRPTLVYGENAPGNFGRLVALCRRGLPLPFRNVNNRRSMVSLDSLVHLIILCIERPEAENQVFVAADENPVSTGDIIRSLRTGMGKGAGLIRVPVGVFRGILSIFGRSPVYRQLFGDLEVDASKAVNLLGWKREADTLGRLQLIGKKAKAGE</sequence>
<dbReference type="Proteomes" id="UP000256431">
    <property type="component" value="Unassembled WGS sequence"/>
</dbReference>
<dbReference type="RefSeq" id="WP_104269978.1">
    <property type="nucleotide sequence ID" value="NZ_PSSW01000001.1"/>
</dbReference>
<feature type="domain" description="NAD-dependent epimerase/dehydratase" evidence="1">
    <location>
        <begin position="7"/>
        <end position="230"/>
    </location>
</feature>
<organism evidence="2 3">
    <name type="scientific">Marinobacter flavimaris</name>
    <dbReference type="NCBI Taxonomy" id="262076"/>
    <lineage>
        <taxon>Bacteria</taxon>
        <taxon>Pseudomonadati</taxon>
        <taxon>Pseudomonadota</taxon>
        <taxon>Gammaproteobacteria</taxon>
        <taxon>Pseudomonadales</taxon>
        <taxon>Marinobacteraceae</taxon>
        <taxon>Marinobacter</taxon>
    </lineage>
</organism>
<dbReference type="Pfam" id="PF01370">
    <property type="entry name" value="Epimerase"/>
    <property type="match status" value="1"/>
</dbReference>
<dbReference type="InterPro" id="IPR036291">
    <property type="entry name" value="NAD(P)-bd_dom_sf"/>
</dbReference>
<gene>
    <name evidence="2" type="ORF">DXI23_01590</name>
</gene>
<dbReference type="PANTHER" id="PTHR48079">
    <property type="entry name" value="PROTEIN YEEZ"/>
    <property type="match status" value="1"/>
</dbReference>
<dbReference type="GO" id="GO:0005737">
    <property type="term" value="C:cytoplasm"/>
    <property type="evidence" value="ECO:0007669"/>
    <property type="project" value="TreeGrafter"/>
</dbReference>
<evidence type="ECO:0000259" key="1">
    <source>
        <dbReference type="Pfam" id="PF01370"/>
    </source>
</evidence>
<keyword evidence="3" id="KW-1185">Reference proteome</keyword>
<dbReference type="EMBL" id="QRDH01000001">
    <property type="protein sequence ID" value="RDU42404.1"/>
    <property type="molecule type" value="Genomic_DNA"/>
</dbReference>
<comment type="caution">
    <text evidence="2">The sequence shown here is derived from an EMBL/GenBank/DDBJ whole genome shotgun (WGS) entry which is preliminary data.</text>
</comment>
<proteinExistence type="predicted"/>
<accession>A0A3D8H6Q1</accession>
<name>A0A3D8H6Q1_9GAMM</name>
<evidence type="ECO:0000313" key="3">
    <source>
        <dbReference type="Proteomes" id="UP000256431"/>
    </source>
</evidence>
<dbReference type="PANTHER" id="PTHR48079:SF6">
    <property type="entry name" value="NAD(P)-BINDING DOMAIN-CONTAINING PROTEIN-RELATED"/>
    <property type="match status" value="1"/>
</dbReference>
<dbReference type="SUPFAM" id="SSF51735">
    <property type="entry name" value="NAD(P)-binding Rossmann-fold domains"/>
    <property type="match status" value="1"/>
</dbReference>
<dbReference type="AlphaFoldDB" id="A0A3D8H6Q1"/>